<accession>A0AA91VCU9</accession>
<dbReference type="EMBL" id="NVOR01000031">
    <property type="protein sequence ID" value="PED82609.1"/>
    <property type="molecule type" value="Genomic_DNA"/>
</dbReference>
<dbReference type="Pfam" id="PF13424">
    <property type="entry name" value="TPR_12"/>
    <property type="match status" value="1"/>
</dbReference>
<dbReference type="InterPro" id="IPR019734">
    <property type="entry name" value="TPR_rpt"/>
</dbReference>
<dbReference type="InterPro" id="IPR011990">
    <property type="entry name" value="TPR-like_helical_dom_sf"/>
</dbReference>
<organism evidence="1 2">
    <name type="scientific">Bacillus pseudomycoides</name>
    <dbReference type="NCBI Taxonomy" id="64104"/>
    <lineage>
        <taxon>Bacteria</taxon>
        <taxon>Bacillati</taxon>
        <taxon>Bacillota</taxon>
        <taxon>Bacilli</taxon>
        <taxon>Bacillales</taxon>
        <taxon>Bacillaceae</taxon>
        <taxon>Bacillus</taxon>
        <taxon>Bacillus cereus group</taxon>
    </lineage>
</organism>
<name>A0AA91VCU9_9BACI</name>
<dbReference type="AlphaFoldDB" id="A0AA91VCU9"/>
<gene>
    <name evidence="1" type="ORF">CON65_10890</name>
</gene>
<dbReference type="SUPFAM" id="SSF48452">
    <property type="entry name" value="TPR-like"/>
    <property type="match status" value="1"/>
</dbReference>
<sequence>MEIRTVVNKEYELLKEWYHEMLSQHLDKAAVLKKEADNIFNNAKENTDSFIYYSLLNFRYRMLNGDFEKEFEAFDYIKDMPDCLLKYYYHFFKFIYDTEVGNYNNAEYHCELAGNLLNMIPNEAEKAEYYYRVALYHYYLSQPTLAINYATKALDYFSSHEDYEIKVGACKNTLGMACVTLEQFDMAEEYLISALNMFQQLNEHPLALKVRSNLGVFYAEQNLSDLAIRHLTEVFKGCQHTKEHYQRRVTFLLAREHIKLNENKDATFYIAEGLKVCNREYKYHLNILKSINNNEPIEKLEEVVTEALSYFKEQDLWKDVQIYTELLAVKWYNMGVKDKACDYYHLSHEARTLLKEKGRLK</sequence>
<dbReference type="RefSeq" id="WP_097898282.1">
    <property type="nucleotide sequence ID" value="NZ_NVOR01000031.1"/>
</dbReference>
<dbReference type="Gene3D" id="1.25.40.10">
    <property type="entry name" value="Tetratricopeptide repeat domain"/>
    <property type="match status" value="1"/>
</dbReference>
<evidence type="ECO:0000313" key="1">
    <source>
        <dbReference type="EMBL" id="PED82609.1"/>
    </source>
</evidence>
<dbReference type="Pfam" id="PF18801">
    <property type="entry name" value="RapH_N"/>
    <property type="match status" value="1"/>
</dbReference>
<reference evidence="1 2" key="1">
    <citation type="submission" date="2017-09" db="EMBL/GenBank/DDBJ databases">
        <title>Large-scale bioinformatics analysis of Bacillus genomes uncovers conserved roles of natural products in bacterial physiology.</title>
        <authorList>
            <consortium name="Agbiome Team Llc"/>
            <person name="Bleich R.M."/>
            <person name="Grubbs K.J."/>
            <person name="Santa Maria K.C."/>
            <person name="Allen S.E."/>
            <person name="Farag S."/>
            <person name="Shank E.A."/>
            <person name="Bowers A."/>
        </authorList>
    </citation>
    <scope>NUCLEOTIDE SEQUENCE [LARGE SCALE GENOMIC DNA]</scope>
    <source>
        <strain evidence="1 2">AFS092012</strain>
    </source>
</reference>
<proteinExistence type="predicted"/>
<protein>
    <recommendedName>
        <fullName evidence="3">Tetratricopeptide repeat protein</fullName>
    </recommendedName>
</protein>
<evidence type="ECO:0000313" key="2">
    <source>
        <dbReference type="Proteomes" id="UP000221020"/>
    </source>
</evidence>
<dbReference type="SMART" id="SM00028">
    <property type="entry name" value="TPR"/>
    <property type="match status" value="3"/>
</dbReference>
<evidence type="ECO:0008006" key="3">
    <source>
        <dbReference type="Google" id="ProtNLM"/>
    </source>
</evidence>
<comment type="caution">
    <text evidence="1">The sequence shown here is derived from an EMBL/GenBank/DDBJ whole genome shotgun (WGS) entry which is preliminary data.</text>
</comment>
<dbReference type="Proteomes" id="UP000221020">
    <property type="component" value="Unassembled WGS sequence"/>
</dbReference>